<dbReference type="Proteomes" id="UP001165283">
    <property type="component" value="Unassembled WGS sequence"/>
</dbReference>
<comment type="caution">
    <text evidence="2">The sequence shown here is derived from an EMBL/GenBank/DDBJ whole genome shotgun (WGS) entry which is preliminary data.</text>
</comment>
<organism evidence="2 3">
    <name type="scientific">Pseudonocardia humida</name>
    <dbReference type="NCBI Taxonomy" id="2800819"/>
    <lineage>
        <taxon>Bacteria</taxon>
        <taxon>Bacillati</taxon>
        <taxon>Actinomycetota</taxon>
        <taxon>Actinomycetes</taxon>
        <taxon>Pseudonocardiales</taxon>
        <taxon>Pseudonocardiaceae</taxon>
        <taxon>Pseudonocardia</taxon>
    </lineage>
</organism>
<dbReference type="RefSeq" id="WP_252436878.1">
    <property type="nucleotide sequence ID" value="NZ_JAGSOV010000019.1"/>
</dbReference>
<dbReference type="InterPro" id="IPR036269">
    <property type="entry name" value="Rho_N_sf"/>
</dbReference>
<dbReference type="InterPro" id="IPR055642">
    <property type="entry name" value="DUF7218"/>
</dbReference>
<feature type="compositionally biased region" description="Basic and acidic residues" evidence="1">
    <location>
        <begin position="1"/>
        <end position="26"/>
    </location>
</feature>
<accession>A0ABT0ZWL1</accession>
<sequence length="85" mass="9337">MAKSSVKDKKTYEKVKESGASKEKAARIANASAAQGRKKVAKKGGKSSKYDDMKKDELLDRAKEVGIKGRSKMGKKELVKALRDH</sequence>
<evidence type="ECO:0000313" key="3">
    <source>
        <dbReference type="Proteomes" id="UP001165283"/>
    </source>
</evidence>
<gene>
    <name evidence="2" type="ORF">KDL28_08655</name>
</gene>
<keyword evidence="3" id="KW-1185">Reference proteome</keyword>
<name>A0ABT0ZWL1_9PSEU</name>
<reference evidence="2" key="1">
    <citation type="submission" date="2021-04" db="EMBL/GenBank/DDBJ databases">
        <title>Pseudonocardia sp. nov., isolated from sandy soil of mangrove forest.</title>
        <authorList>
            <person name="Zan Z."/>
            <person name="Huang R."/>
            <person name="Liu W."/>
        </authorList>
    </citation>
    <scope>NUCLEOTIDE SEQUENCE</scope>
    <source>
        <strain evidence="2">S2-4</strain>
    </source>
</reference>
<evidence type="ECO:0000313" key="2">
    <source>
        <dbReference type="EMBL" id="MCO1655127.1"/>
    </source>
</evidence>
<feature type="compositionally biased region" description="Basic residues" evidence="1">
    <location>
        <begin position="36"/>
        <end position="46"/>
    </location>
</feature>
<evidence type="ECO:0000256" key="1">
    <source>
        <dbReference type="SAM" id="MobiDB-lite"/>
    </source>
</evidence>
<protein>
    <submittedName>
        <fullName evidence="2">Rho termination factor</fullName>
    </submittedName>
</protein>
<dbReference type="SUPFAM" id="SSF68912">
    <property type="entry name" value="Rho N-terminal domain-like"/>
    <property type="match status" value="1"/>
</dbReference>
<proteinExistence type="predicted"/>
<dbReference type="EMBL" id="JAGSOV010000019">
    <property type="protein sequence ID" value="MCO1655127.1"/>
    <property type="molecule type" value="Genomic_DNA"/>
</dbReference>
<feature type="region of interest" description="Disordered" evidence="1">
    <location>
        <begin position="1"/>
        <end position="49"/>
    </location>
</feature>
<dbReference type="Pfam" id="PF23855">
    <property type="entry name" value="DUF7218"/>
    <property type="match status" value="1"/>
</dbReference>